<evidence type="ECO:0000313" key="2">
    <source>
        <dbReference type="Proteomes" id="UP000054107"/>
    </source>
</evidence>
<gene>
    <name evidence="1" type="primary">PARPA_07845.1 scaffold 30874</name>
</gene>
<evidence type="ECO:0000313" key="1">
    <source>
        <dbReference type="EMBL" id="CEP13715.1"/>
    </source>
</evidence>
<accession>A0A0B7NED0</accession>
<dbReference type="EMBL" id="LN730505">
    <property type="protein sequence ID" value="CEP13715.1"/>
    <property type="molecule type" value="Genomic_DNA"/>
</dbReference>
<keyword evidence="2" id="KW-1185">Reference proteome</keyword>
<organism evidence="1 2">
    <name type="scientific">Parasitella parasitica</name>
    <dbReference type="NCBI Taxonomy" id="35722"/>
    <lineage>
        <taxon>Eukaryota</taxon>
        <taxon>Fungi</taxon>
        <taxon>Fungi incertae sedis</taxon>
        <taxon>Mucoromycota</taxon>
        <taxon>Mucoromycotina</taxon>
        <taxon>Mucoromycetes</taxon>
        <taxon>Mucorales</taxon>
        <taxon>Mucorineae</taxon>
        <taxon>Mucoraceae</taxon>
        <taxon>Parasitella</taxon>
    </lineage>
</organism>
<dbReference type="AlphaFoldDB" id="A0A0B7NED0"/>
<sequence>MKIPRPNIVGSAPRSVFIEITNITNFSKLKTSLASFNECNTCVFYEALPQPKTYFPSIFSENCWYYDTSTFEQLITLGLEMDGKIIIKGYPSLDADARVTRVTLSNLPIWYHPRTLRSMMEKRSSKVGEVLDVGQVWWCRPGGYSGSEPSSASRLFATSHASTLVF</sequence>
<name>A0A0B7NED0_9FUNG</name>
<protein>
    <submittedName>
        <fullName evidence="1">Uncharacterized protein</fullName>
    </submittedName>
</protein>
<dbReference type="Proteomes" id="UP000054107">
    <property type="component" value="Unassembled WGS sequence"/>
</dbReference>
<proteinExistence type="predicted"/>
<reference evidence="1 2" key="1">
    <citation type="submission" date="2014-09" db="EMBL/GenBank/DDBJ databases">
        <authorList>
            <person name="Ellenberger Sabrina"/>
        </authorList>
    </citation>
    <scope>NUCLEOTIDE SEQUENCE [LARGE SCALE GENOMIC DNA]</scope>
    <source>
        <strain evidence="1 2">CBS 412.66</strain>
    </source>
</reference>